<accession>A0A5C5Z1U4</accession>
<comment type="caution">
    <text evidence="2">The sequence shown here is derived from an EMBL/GenBank/DDBJ whole genome shotgun (WGS) entry which is preliminary data.</text>
</comment>
<dbReference type="InterPro" id="IPR054191">
    <property type="entry name" value="DUF6896"/>
</dbReference>
<feature type="domain" description="DUF6896" evidence="1">
    <location>
        <begin position="114"/>
        <end position="204"/>
    </location>
</feature>
<evidence type="ECO:0000313" key="3">
    <source>
        <dbReference type="Proteomes" id="UP000315010"/>
    </source>
</evidence>
<reference evidence="2 3" key="1">
    <citation type="submission" date="2019-02" db="EMBL/GenBank/DDBJ databases">
        <title>Deep-cultivation of Planctomycetes and their phenomic and genomic characterization uncovers novel biology.</title>
        <authorList>
            <person name="Wiegand S."/>
            <person name="Jogler M."/>
            <person name="Boedeker C."/>
            <person name="Pinto D."/>
            <person name="Vollmers J."/>
            <person name="Rivas-Marin E."/>
            <person name="Kohn T."/>
            <person name="Peeters S.H."/>
            <person name="Heuer A."/>
            <person name="Rast P."/>
            <person name="Oberbeckmann S."/>
            <person name="Bunk B."/>
            <person name="Jeske O."/>
            <person name="Meyerdierks A."/>
            <person name="Storesund J.E."/>
            <person name="Kallscheuer N."/>
            <person name="Luecker S."/>
            <person name="Lage O.M."/>
            <person name="Pohl T."/>
            <person name="Merkel B.J."/>
            <person name="Hornburger P."/>
            <person name="Mueller R.-W."/>
            <person name="Bruemmer F."/>
            <person name="Labrenz M."/>
            <person name="Spormann A.M."/>
            <person name="Op Den Camp H."/>
            <person name="Overmann J."/>
            <person name="Amann R."/>
            <person name="Jetten M.S.M."/>
            <person name="Mascher T."/>
            <person name="Medema M.H."/>
            <person name="Devos D.P."/>
            <person name="Kaster A.-K."/>
            <person name="Ovreas L."/>
            <person name="Rohde M."/>
            <person name="Galperin M.Y."/>
            <person name="Jogler C."/>
        </authorList>
    </citation>
    <scope>NUCLEOTIDE SEQUENCE [LARGE SCALE GENOMIC DNA]</scope>
    <source>
        <strain evidence="2 3">CA13</strain>
    </source>
</reference>
<gene>
    <name evidence="2" type="ORF">CA13_20080</name>
</gene>
<proteinExistence type="predicted"/>
<evidence type="ECO:0000313" key="2">
    <source>
        <dbReference type="EMBL" id="TWT80563.1"/>
    </source>
</evidence>
<evidence type="ECO:0000259" key="1">
    <source>
        <dbReference type="Pfam" id="PF21837"/>
    </source>
</evidence>
<dbReference type="AlphaFoldDB" id="A0A5C5Z1U4"/>
<name>A0A5C5Z1U4_9BACT</name>
<dbReference type="Proteomes" id="UP000315010">
    <property type="component" value="Unassembled WGS sequence"/>
</dbReference>
<sequence>MNASDVIPFSVSWLQDALAITPPMKRKCIPPVHSNLYQILKHRLNVVLNGGGRDDLHLQTLIESPIGLSPWDGWLVLCLIRHRGRQQFLLENMRARLDGDPEVIARAGAMGHPDRPRVGLVPGDTDWEYRFHGRGCCMTHRVTGEDIDVDFHDETADWIGRYFFVKYLESLQRPTFVEKRICELYPSARSVNVGIDELFERGILEAGEYGASFRLAIPWEELCDLLDQIEWRWHQAGTQTLAAAAMSDWARLSEARADLADRADACLREKCDDLQQRFLAEQCSSDALTLLADLNAPNLEACLGHALKWPPSGVLSAAIDIVERKSLSNRWSTQLREIVNRVDPNGELPSPYIWNTALKLLIRLHPKGDLEKEFLRLNRNELSEAAMFAMEMKLPCAINLIRRSLRSVIPNNRIEMAAVLAIIDLPWCHDELACVLAETSDQEMTTECRTALLESRDVGVHAIVHNWEADNPYDEPDNESLTIGDLAKQRRDVIVQFEMQTLHDRIIILRDRFKPGAADE</sequence>
<keyword evidence="3" id="KW-1185">Reference proteome</keyword>
<protein>
    <recommendedName>
        <fullName evidence="1">DUF6896 domain-containing protein</fullName>
    </recommendedName>
</protein>
<organism evidence="2 3">
    <name type="scientific">Novipirellula herctigrandis</name>
    <dbReference type="NCBI Taxonomy" id="2527986"/>
    <lineage>
        <taxon>Bacteria</taxon>
        <taxon>Pseudomonadati</taxon>
        <taxon>Planctomycetota</taxon>
        <taxon>Planctomycetia</taxon>
        <taxon>Pirellulales</taxon>
        <taxon>Pirellulaceae</taxon>
        <taxon>Novipirellula</taxon>
    </lineage>
</organism>
<dbReference type="Pfam" id="PF21837">
    <property type="entry name" value="DUF6896"/>
    <property type="match status" value="1"/>
</dbReference>
<dbReference type="EMBL" id="SJPJ01000001">
    <property type="protein sequence ID" value="TWT80563.1"/>
    <property type="molecule type" value="Genomic_DNA"/>
</dbReference>